<sequence>MSSGGTKRRRRTSCDGGACGSPTCTSCRLHSDDNGVDTERKGRLNVNGFHERRTREQAGPVFGRRPPPKSQGLPSVTLVVDLTDDDDDGGSANRQSELSSQPSRSPAKRVRDGRAFSGYNAVSEHEPGFREMVEALDEETVRHTLIRLASMAPSAQTVIRQAYTQHVRDKEKPSEPIDFDQYSKKSWHALHTSDAAKRWAALDEVRRISATSRALETVLGHVSEMRSQIRETTPFDAKLNALETMRKILKSVLLGSNELAGAVRSQLAHRGGLGDDVVIVLMCMTEDEMIRAGGTADEKGTLAQKFRWCRDEARKYGLVSLKGLDTVVEMMGMSLHGNRWD</sequence>
<keyword evidence="3" id="KW-1185">Reference proteome</keyword>
<proteinExistence type="predicted"/>
<evidence type="ECO:0000313" key="3">
    <source>
        <dbReference type="Proteomes" id="UP001465668"/>
    </source>
</evidence>
<evidence type="ECO:0000313" key="2">
    <source>
        <dbReference type="EMBL" id="KAK9769161.1"/>
    </source>
</evidence>
<feature type="compositionally biased region" description="Basic and acidic residues" evidence="1">
    <location>
        <begin position="29"/>
        <end position="42"/>
    </location>
</feature>
<gene>
    <name evidence="2" type="ORF">SCAR479_02405</name>
</gene>
<reference evidence="2 3" key="1">
    <citation type="submission" date="2024-02" db="EMBL/GenBank/DDBJ databases">
        <title>First draft genome assembly of two strains of Seiridium cardinale.</title>
        <authorList>
            <person name="Emiliani G."/>
            <person name="Scali E."/>
        </authorList>
    </citation>
    <scope>NUCLEOTIDE SEQUENCE [LARGE SCALE GENOMIC DNA]</scope>
    <source>
        <strain evidence="2 3">BM-138-000479</strain>
    </source>
</reference>
<dbReference type="EMBL" id="JARVKM010000251">
    <property type="protein sequence ID" value="KAK9769161.1"/>
    <property type="molecule type" value="Genomic_DNA"/>
</dbReference>
<dbReference type="Proteomes" id="UP001465668">
    <property type="component" value="Unassembled WGS sequence"/>
</dbReference>
<accession>A0ABR2X5Y9</accession>
<name>A0ABR2X5Y9_9PEZI</name>
<comment type="caution">
    <text evidence="2">The sequence shown here is derived from an EMBL/GenBank/DDBJ whole genome shotgun (WGS) entry which is preliminary data.</text>
</comment>
<organism evidence="2 3">
    <name type="scientific">Seiridium cardinale</name>
    <dbReference type="NCBI Taxonomy" id="138064"/>
    <lineage>
        <taxon>Eukaryota</taxon>
        <taxon>Fungi</taxon>
        <taxon>Dikarya</taxon>
        <taxon>Ascomycota</taxon>
        <taxon>Pezizomycotina</taxon>
        <taxon>Sordariomycetes</taxon>
        <taxon>Xylariomycetidae</taxon>
        <taxon>Amphisphaeriales</taxon>
        <taxon>Sporocadaceae</taxon>
        <taxon>Seiridium</taxon>
    </lineage>
</organism>
<feature type="region of interest" description="Disordered" evidence="1">
    <location>
        <begin position="1"/>
        <end position="114"/>
    </location>
</feature>
<protein>
    <submittedName>
        <fullName evidence="2">Uncharacterized protein</fullName>
    </submittedName>
</protein>
<evidence type="ECO:0000256" key="1">
    <source>
        <dbReference type="SAM" id="MobiDB-lite"/>
    </source>
</evidence>
<feature type="compositionally biased region" description="Basic residues" evidence="1">
    <location>
        <begin position="1"/>
        <end position="11"/>
    </location>
</feature>
<feature type="compositionally biased region" description="Polar residues" evidence="1">
    <location>
        <begin position="92"/>
        <end position="104"/>
    </location>
</feature>